<gene>
    <name evidence="3" type="ORF">NX784_22050</name>
</gene>
<dbReference type="InterPro" id="IPR029787">
    <property type="entry name" value="Nucleotide_cyclase"/>
</dbReference>
<dbReference type="CDD" id="cd01949">
    <property type="entry name" value="GGDEF"/>
    <property type="match status" value="1"/>
</dbReference>
<keyword evidence="3" id="KW-0808">Transferase</keyword>
<feature type="domain" description="GGDEF" evidence="2">
    <location>
        <begin position="370"/>
        <end position="499"/>
    </location>
</feature>
<dbReference type="SUPFAM" id="SSF55073">
    <property type="entry name" value="Nucleotide cyclase"/>
    <property type="match status" value="1"/>
</dbReference>
<evidence type="ECO:0000256" key="1">
    <source>
        <dbReference type="ARBA" id="ARBA00012528"/>
    </source>
</evidence>
<reference evidence="3 4" key="1">
    <citation type="submission" date="2022-08" db="EMBL/GenBank/DDBJ databases">
        <title>Reclassification of Massilia species as members of the genera Telluria, Duganella, Pseudoduganella, Mokoshia gen. nov. and Zemynaea gen. nov. using orthogonal and non-orthogonal genome-based approaches.</title>
        <authorList>
            <person name="Bowman J.P."/>
        </authorList>
    </citation>
    <scope>NUCLEOTIDE SEQUENCE [LARGE SCALE GENOMIC DNA]</scope>
    <source>
        <strain evidence="3 4">JCM 31316</strain>
    </source>
</reference>
<protein>
    <recommendedName>
        <fullName evidence="1">diguanylate cyclase</fullName>
        <ecNumber evidence="1">2.7.7.65</ecNumber>
    </recommendedName>
</protein>
<dbReference type="InterPro" id="IPR050469">
    <property type="entry name" value="Diguanylate_Cyclase"/>
</dbReference>
<dbReference type="EMBL" id="JANUGW010000020">
    <property type="protein sequence ID" value="MCS0584276.1"/>
    <property type="molecule type" value="Genomic_DNA"/>
</dbReference>
<proteinExistence type="predicted"/>
<dbReference type="Gene3D" id="3.30.450.40">
    <property type="match status" value="1"/>
</dbReference>
<accession>A0ABT1ZWF6</accession>
<dbReference type="PANTHER" id="PTHR45138:SF24">
    <property type="entry name" value="DIGUANYLATE CYCLASE DGCC-RELATED"/>
    <property type="match status" value="1"/>
</dbReference>
<dbReference type="SUPFAM" id="SSF52172">
    <property type="entry name" value="CheY-like"/>
    <property type="match status" value="1"/>
</dbReference>
<comment type="caution">
    <text evidence="3">The sequence shown here is derived from an EMBL/GenBank/DDBJ whole genome shotgun (WGS) entry which is preliminary data.</text>
</comment>
<dbReference type="EC" id="2.7.7.65" evidence="1"/>
<dbReference type="InterPro" id="IPR029016">
    <property type="entry name" value="GAF-like_dom_sf"/>
</dbReference>
<name>A0ABT1ZWF6_9BURK</name>
<organism evidence="3 4">
    <name type="scientific">Massilia pinisoli</name>
    <dbReference type="NCBI Taxonomy" id="1772194"/>
    <lineage>
        <taxon>Bacteria</taxon>
        <taxon>Pseudomonadati</taxon>
        <taxon>Pseudomonadota</taxon>
        <taxon>Betaproteobacteria</taxon>
        <taxon>Burkholderiales</taxon>
        <taxon>Oxalobacteraceae</taxon>
        <taxon>Telluria group</taxon>
        <taxon>Massilia</taxon>
    </lineage>
</organism>
<dbReference type="SUPFAM" id="SSF55781">
    <property type="entry name" value="GAF domain-like"/>
    <property type="match status" value="1"/>
</dbReference>
<sequence>MANLSAEQSNVEVRMAQQAGQEAGRTGIYLSPMAQRRADFSDACASLFARLDLADSADVAASLMARAQPDLLIIDLDRFEPSIDLDALADLVARRAGAPVLLLCPFAGVAWLPALMASGPLRYAVTPLDGAALRTMVETTLAQPGAPTCDAAGLRALLDLRTRVQAALDDAEDAHTLAESLCAALCAWPGVLHAGLFLLREGNDLQLVAQQGPDGLLLGALLQRTDRLLQAPLRHAFPGLLAAAGGTAALIEAPEQPGEPALADGLLAHGVAMALGVPIPADGPGAPRGALSLLFDAPRAFSLDEWNTLADVARLAAFGLRLAAIGQENEHLLVRLTYISTMDALTGVANRRHGEELLDKEIKRARRYRVPLALLAFDIDRFKAVNDTYGYPVGDVALRTVADTARAVLRASDVLVRSGGEEFHIIAPHTSAIDGLRMAEKVRVAIEQAQIPGCDHVTVSLGVAQLGEQESGDSLTQRTDAALARAKRAGRNCVELAMQ</sequence>
<keyword evidence="4" id="KW-1185">Reference proteome</keyword>
<dbReference type="NCBIfam" id="TIGR00254">
    <property type="entry name" value="GGDEF"/>
    <property type="match status" value="1"/>
</dbReference>
<dbReference type="PANTHER" id="PTHR45138">
    <property type="entry name" value="REGULATORY COMPONENTS OF SENSORY TRANSDUCTION SYSTEM"/>
    <property type="match status" value="1"/>
</dbReference>
<dbReference type="RefSeq" id="WP_258818838.1">
    <property type="nucleotide sequence ID" value="NZ_JANUGW010000020.1"/>
</dbReference>
<keyword evidence="3" id="KW-0548">Nucleotidyltransferase</keyword>
<dbReference type="SMART" id="SM00267">
    <property type="entry name" value="GGDEF"/>
    <property type="match status" value="1"/>
</dbReference>
<dbReference type="GO" id="GO:0052621">
    <property type="term" value="F:diguanylate cyclase activity"/>
    <property type="evidence" value="ECO:0007669"/>
    <property type="project" value="UniProtKB-EC"/>
</dbReference>
<dbReference type="Pfam" id="PF00990">
    <property type="entry name" value="GGDEF"/>
    <property type="match status" value="1"/>
</dbReference>
<dbReference type="InterPro" id="IPR000160">
    <property type="entry name" value="GGDEF_dom"/>
</dbReference>
<evidence type="ECO:0000259" key="2">
    <source>
        <dbReference type="PROSITE" id="PS50887"/>
    </source>
</evidence>
<dbReference type="Gene3D" id="3.30.70.270">
    <property type="match status" value="1"/>
</dbReference>
<dbReference type="InterPro" id="IPR043128">
    <property type="entry name" value="Rev_trsase/Diguanyl_cyclase"/>
</dbReference>
<evidence type="ECO:0000313" key="4">
    <source>
        <dbReference type="Proteomes" id="UP001204151"/>
    </source>
</evidence>
<dbReference type="PROSITE" id="PS50887">
    <property type="entry name" value="GGDEF"/>
    <property type="match status" value="1"/>
</dbReference>
<dbReference type="Proteomes" id="UP001204151">
    <property type="component" value="Unassembled WGS sequence"/>
</dbReference>
<dbReference type="InterPro" id="IPR011006">
    <property type="entry name" value="CheY-like_superfamily"/>
</dbReference>
<evidence type="ECO:0000313" key="3">
    <source>
        <dbReference type="EMBL" id="MCS0584276.1"/>
    </source>
</evidence>